<reference evidence="1" key="1">
    <citation type="submission" date="2014-11" db="EMBL/GenBank/DDBJ databases">
        <authorList>
            <person name="Amaro Gonzalez C."/>
        </authorList>
    </citation>
    <scope>NUCLEOTIDE SEQUENCE</scope>
</reference>
<accession>A0A0E9X9J8</accession>
<reference evidence="1" key="2">
    <citation type="journal article" date="2015" name="Fish Shellfish Immunol.">
        <title>Early steps in the European eel (Anguilla anguilla)-Vibrio vulnificus interaction in the gills: Role of the RtxA13 toxin.</title>
        <authorList>
            <person name="Callol A."/>
            <person name="Pajuelo D."/>
            <person name="Ebbesson L."/>
            <person name="Teles M."/>
            <person name="MacKenzie S."/>
            <person name="Amaro C."/>
        </authorList>
    </citation>
    <scope>NUCLEOTIDE SEQUENCE</scope>
</reference>
<name>A0A0E9X9J8_ANGAN</name>
<protein>
    <submittedName>
        <fullName evidence="1">Uncharacterized protein</fullName>
    </submittedName>
</protein>
<evidence type="ECO:0000313" key="1">
    <source>
        <dbReference type="EMBL" id="JAH99417.1"/>
    </source>
</evidence>
<dbReference type="EMBL" id="GBXM01009160">
    <property type="protein sequence ID" value="JAH99417.1"/>
    <property type="molecule type" value="Transcribed_RNA"/>
</dbReference>
<sequence>MFLLTFCSSAGVSITAGNRTQWSSRPLT</sequence>
<organism evidence="1">
    <name type="scientific">Anguilla anguilla</name>
    <name type="common">European freshwater eel</name>
    <name type="synonym">Muraena anguilla</name>
    <dbReference type="NCBI Taxonomy" id="7936"/>
    <lineage>
        <taxon>Eukaryota</taxon>
        <taxon>Metazoa</taxon>
        <taxon>Chordata</taxon>
        <taxon>Craniata</taxon>
        <taxon>Vertebrata</taxon>
        <taxon>Euteleostomi</taxon>
        <taxon>Actinopterygii</taxon>
        <taxon>Neopterygii</taxon>
        <taxon>Teleostei</taxon>
        <taxon>Anguilliformes</taxon>
        <taxon>Anguillidae</taxon>
        <taxon>Anguilla</taxon>
    </lineage>
</organism>
<dbReference type="AlphaFoldDB" id="A0A0E9X9J8"/>
<proteinExistence type="predicted"/>